<reference evidence="1" key="3">
    <citation type="submission" date="2025-08" db="UniProtKB">
        <authorList>
            <consortium name="Ensembl"/>
        </authorList>
    </citation>
    <scope>IDENTIFICATION</scope>
</reference>
<reference evidence="2" key="2">
    <citation type="journal article" date="2014" name="Nat. Commun.">
        <title>The cavefish genome reveals candidate genes for eye loss.</title>
        <authorList>
            <person name="McGaugh S.E."/>
            <person name="Gross J.B."/>
            <person name="Aken B."/>
            <person name="Blin M."/>
            <person name="Borowsky R."/>
            <person name="Chalopin D."/>
            <person name="Hinaux H."/>
            <person name="Jeffery W.R."/>
            <person name="Keene A."/>
            <person name="Ma L."/>
            <person name="Minx P."/>
            <person name="Murphy D."/>
            <person name="O'Quin K.E."/>
            <person name="Retaux S."/>
            <person name="Rohner N."/>
            <person name="Searle S.M."/>
            <person name="Stahl B.A."/>
            <person name="Tabin C."/>
            <person name="Volff J.N."/>
            <person name="Yoshizawa M."/>
            <person name="Warren W.C."/>
        </authorList>
    </citation>
    <scope>NUCLEOTIDE SEQUENCE [LARGE SCALE GENOMIC DNA]</scope>
    <source>
        <strain evidence="2">female</strain>
    </source>
</reference>
<dbReference type="Ensembl" id="ENSAMXT00000035264.1">
    <property type="protein sequence ID" value="ENSAMXP00000041173.1"/>
    <property type="gene ID" value="ENSAMXG00000041572.1"/>
</dbReference>
<evidence type="ECO:0000313" key="2">
    <source>
        <dbReference type="Proteomes" id="UP000018467"/>
    </source>
</evidence>
<dbReference type="Proteomes" id="UP000018467">
    <property type="component" value="Unassembled WGS sequence"/>
</dbReference>
<dbReference type="AlphaFoldDB" id="A0A3B1JFT4"/>
<evidence type="ECO:0000313" key="1">
    <source>
        <dbReference type="Ensembl" id="ENSAMXP00000041173.1"/>
    </source>
</evidence>
<protein>
    <submittedName>
        <fullName evidence="1">Uncharacterized protein</fullName>
    </submittedName>
</protein>
<dbReference type="PANTHER" id="PTHR34261:SF1">
    <property type="entry name" value="TUBULIN POLYMERIZATION-PROMOTING PROTEIN"/>
    <property type="match status" value="1"/>
</dbReference>
<dbReference type="GeneTree" id="ENSGT00390000018035"/>
<dbReference type="Bgee" id="ENSAMXG00000041572">
    <property type="expression patterns" value="Expressed in embryo"/>
</dbReference>
<dbReference type="InParanoid" id="A0A3B1JFT4"/>
<accession>A0A3B1JFT4</accession>
<name>A0A3B1JFT4_ASTMX</name>
<sequence>ECVENCKLHESKYVCQMKTKNRKSLTLYCPAENSQEYSQDHERTSLYCKIDNNYYLCHKSLQYNQALEHYWISIETNKRECIQVNFIALQDHKHIADGHSLRKEITELIAKWNNGYLRDKAKSGLIKSKNLRIDLQGVFPRENQRYYNLQIQINRPRINGESTTVSQVLIPVDPEIPASYVHRAFTESF</sequence>
<reference evidence="1" key="4">
    <citation type="submission" date="2025-09" db="UniProtKB">
        <authorList>
            <consortium name="Ensembl"/>
        </authorList>
    </citation>
    <scope>IDENTIFICATION</scope>
</reference>
<proteinExistence type="predicted"/>
<dbReference type="PANTHER" id="PTHR34261">
    <property type="entry name" value="APC REGULATOR OF WNT-SIGNALING PATHWAY-RELATED"/>
    <property type="match status" value="1"/>
</dbReference>
<keyword evidence="2" id="KW-1185">Reference proteome</keyword>
<dbReference type="InterPro" id="IPR053358">
    <property type="entry name" value="Diff-assoc_signaling"/>
</dbReference>
<reference evidence="2" key="1">
    <citation type="submission" date="2013-03" db="EMBL/GenBank/DDBJ databases">
        <authorList>
            <person name="Jeffery W."/>
            <person name="Warren W."/>
            <person name="Wilson R.K."/>
        </authorList>
    </citation>
    <scope>NUCLEOTIDE SEQUENCE</scope>
    <source>
        <strain evidence="2">female</strain>
    </source>
</reference>
<organism evidence="1 2">
    <name type="scientific">Astyanax mexicanus</name>
    <name type="common">Blind cave fish</name>
    <name type="synonym">Astyanax fasciatus mexicanus</name>
    <dbReference type="NCBI Taxonomy" id="7994"/>
    <lineage>
        <taxon>Eukaryota</taxon>
        <taxon>Metazoa</taxon>
        <taxon>Chordata</taxon>
        <taxon>Craniata</taxon>
        <taxon>Vertebrata</taxon>
        <taxon>Euteleostomi</taxon>
        <taxon>Actinopterygii</taxon>
        <taxon>Neopterygii</taxon>
        <taxon>Teleostei</taxon>
        <taxon>Ostariophysi</taxon>
        <taxon>Characiformes</taxon>
        <taxon>Characoidei</taxon>
        <taxon>Acestrorhamphidae</taxon>
        <taxon>Acestrorhamphinae</taxon>
        <taxon>Astyanax</taxon>
    </lineage>
</organism>